<dbReference type="Proteomes" id="UP000777438">
    <property type="component" value="Unassembled WGS sequence"/>
</dbReference>
<organism evidence="4 5">
    <name type="scientific">Thelonectria olida</name>
    <dbReference type="NCBI Taxonomy" id="1576542"/>
    <lineage>
        <taxon>Eukaryota</taxon>
        <taxon>Fungi</taxon>
        <taxon>Dikarya</taxon>
        <taxon>Ascomycota</taxon>
        <taxon>Pezizomycotina</taxon>
        <taxon>Sordariomycetes</taxon>
        <taxon>Hypocreomycetidae</taxon>
        <taxon>Hypocreales</taxon>
        <taxon>Nectriaceae</taxon>
        <taxon>Thelonectria</taxon>
    </lineage>
</organism>
<keyword evidence="2" id="KW-1015">Disulfide bond</keyword>
<accession>A0A9P8WD59</accession>
<dbReference type="PROSITE" id="PS51352">
    <property type="entry name" value="THIOREDOXIN_2"/>
    <property type="match status" value="1"/>
</dbReference>
<dbReference type="SUPFAM" id="SSF52833">
    <property type="entry name" value="Thioredoxin-like"/>
    <property type="match status" value="1"/>
</dbReference>
<evidence type="ECO:0000256" key="2">
    <source>
        <dbReference type="ARBA" id="ARBA00023157"/>
    </source>
</evidence>
<dbReference type="InterPro" id="IPR017937">
    <property type="entry name" value="Thioredoxin_CS"/>
</dbReference>
<dbReference type="GO" id="GO:0015035">
    <property type="term" value="F:protein-disulfide reductase activity"/>
    <property type="evidence" value="ECO:0007669"/>
    <property type="project" value="InterPro"/>
</dbReference>
<sequence>MASSSRLFSSIARVGGISRLAARSFHTTTRNLAVKDIKTTAEFHELVSTTPKPVLVDCFAEWCGPCKAISPILEKLSDQAAFSETVDFVKFDVDALPDLAQELGIRAMPTFILYKDGEKVNELVGANPPALLKLIEGYAK</sequence>
<reference evidence="4 5" key="1">
    <citation type="journal article" date="2021" name="Nat. Commun.">
        <title>Genetic determinants of endophytism in the Arabidopsis root mycobiome.</title>
        <authorList>
            <person name="Mesny F."/>
            <person name="Miyauchi S."/>
            <person name="Thiergart T."/>
            <person name="Pickel B."/>
            <person name="Atanasova L."/>
            <person name="Karlsson M."/>
            <person name="Huettel B."/>
            <person name="Barry K.W."/>
            <person name="Haridas S."/>
            <person name="Chen C."/>
            <person name="Bauer D."/>
            <person name="Andreopoulos W."/>
            <person name="Pangilinan J."/>
            <person name="LaButti K."/>
            <person name="Riley R."/>
            <person name="Lipzen A."/>
            <person name="Clum A."/>
            <person name="Drula E."/>
            <person name="Henrissat B."/>
            <person name="Kohler A."/>
            <person name="Grigoriev I.V."/>
            <person name="Martin F.M."/>
            <person name="Hacquard S."/>
        </authorList>
    </citation>
    <scope>NUCLEOTIDE SEQUENCE [LARGE SCALE GENOMIC DNA]</scope>
    <source>
        <strain evidence="4 5">MPI-CAGE-CH-0241</strain>
    </source>
</reference>
<dbReference type="EMBL" id="JAGPYM010000004">
    <property type="protein sequence ID" value="KAH6895684.1"/>
    <property type="molecule type" value="Genomic_DNA"/>
</dbReference>
<dbReference type="PANTHER" id="PTHR46115">
    <property type="entry name" value="THIOREDOXIN-LIKE PROTEIN 1"/>
    <property type="match status" value="1"/>
</dbReference>
<dbReference type="AlphaFoldDB" id="A0A9P8WD59"/>
<keyword evidence="5" id="KW-1185">Reference proteome</keyword>
<dbReference type="Pfam" id="PF00085">
    <property type="entry name" value="Thioredoxin"/>
    <property type="match status" value="1"/>
</dbReference>
<dbReference type="PRINTS" id="PR00421">
    <property type="entry name" value="THIOREDOXIN"/>
</dbReference>
<comment type="similarity">
    <text evidence="1">Belongs to the thioredoxin family.</text>
</comment>
<dbReference type="OrthoDB" id="10263751at2759"/>
<dbReference type="InterPro" id="IPR013766">
    <property type="entry name" value="Thioredoxin_domain"/>
</dbReference>
<protein>
    <submittedName>
        <fullName evidence="4">Thioredoxin-like protein</fullName>
    </submittedName>
</protein>
<evidence type="ECO:0000256" key="1">
    <source>
        <dbReference type="ARBA" id="ARBA00008987"/>
    </source>
</evidence>
<dbReference type="NCBIfam" id="TIGR01068">
    <property type="entry name" value="thioredoxin"/>
    <property type="match status" value="1"/>
</dbReference>
<dbReference type="PROSITE" id="PS00194">
    <property type="entry name" value="THIOREDOXIN_1"/>
    <property type="match status" value="1"/>
</dbReference>
<proteinExistence type="inferred from homology"/>
<dbReference type="Gene3D" id="3.40.30.10">
    <property type="entry name" value="Glutaredoxin"/>
    <property type="match status" value="1"/>
</dbReference>
<evidence type="ECO:0000313" key="5">
    <source>
        <dbReference type="Proteomes" id="UP000777438"/>
    </source>
</evidence>
<name>A0A9P8WD59_9HYPO</name>
<dbReference type="InterPro" id="IPR036249">
    <property type="entry name" value="Thioredoxin-like_sf"/>
</dbReference>
<dbReference type="InterPro" id="IPR005746">
    <property type="entry name" value="Thioredoxin"/>
</dbReference>
<dbReference type="CDD" id="cd02947">
    <property type="entry name" value="TRX_family"/>
    <property type="match status" value="1"/>
</dbReference>
<dbReference type="FunFam" id="3.40.30.10:FF:000245">
    <property type="entry name" value="Thioredoxin"/>
    <property type="match status" value="1"/>
</dbReference>
<comment type="caution">
    <text evidence="4">The sequence shown here is derived from an EMBL/GenBank/DDBJ whole genome shotgun (WGS) entry which is preliminary data.</text>
</comment>
<gene>
    <name evidence="4" type="ORF">B0T10DRAFT_478614</name>
</gene>
<feature type="domain" description="Thioredoxin" evidence="3">
    <location>
        <begin position="23"/>
        <end position="140"/>
    </location>
</feature>
<evidence type="ECO:0000313" key="4">
    <source>
        <dbReference type="EMBL" id="KAH6895684.1"/>
    </source>
</evidence>
<evidence type="ECO:0000259" key="3">
    <source>
        <dbReference type="PROSITE" id="PS51352"/>
    </source>
</evidence>